<comment type="caution">
    <text evidence="2">The sequence shown here is derived from an EMBL/GenBank/DDBJ whole genome shotgun (WGS) entry which is preliminary data.</text>
</comment>
<feature type="transmembrane region" description="Helical" evidence="1">
    <location>
        <begin position="85"/>
        <end position="106"/>
    </location>
</feature>
<reference evidence="3" key="1">
    <citation type="journal article" date="2019" name="Int. J. Syst. Evol. Microbiol.">
        <title>The Global Catalogue of Microorganisms (GCM) 10K type strain sequencing project: providing services to taxonomists for standard genome sequencing and annotation.</title>
        <authorList>
            <consortium name="The Broad Institute Genomics Platform"/>
            <consortium name="The Broad Institute Genome Sequencing Center for Infectious Disease"/>
            <person name="Wu L."/>
            <person name="Ma J."/>
        </authorList>
    </citation>
    <scope>NUCLEOTIDE SEQUENCE [LARGE SCALE GENOMIC DNA]</scope>
    <source>
        <strain evidence="3">CGMCC 4.7330</strain>
    </source>
</reference>
<keyword evidence="3" id="KW-1185">Reference proteome</keyword>
<name>A0ABV8E0C8_9NOCA</name>
<organism evidence="2 3">
    <name type="scientific">Nocardia jiangsuensis</name>
    <dbReference type="NCBI Taxonomy" id="1691563"/>
    <lineage>
        <taxon>Bacteria</taxon>
        <taxon>Bacillati</taxon>
        <taxon>Actinomycetota</taxon>
        <taxon>Actinomycetes</taxon>
        <taxon>Mycobacteriales</taxon>
        <taxon>Nocardiaceae</taxon>
        <taxon>Nocardia</taxon>
    </lineage>
</organism>
<dbReference type="EMBL" id="JBHSAX010000019">
    <property type="protein sequence ID" value="MFC3965409.1"/>
    <property type="molecule type" value="Genomic_DNA"/>
</dbReference>
<dbReference type="Pfam" id="PF07332">
    <property type="entry name" value="Phage_holin_3_6"/>
    <property type="match status" value="1"/>
</dbReference>
<evidence type="ECO:0000313" key="3">
    <source>
        <dbReference type="Proteomes" id="UP001595696"/>
    </source>
</evidence>
<evidence type="ECO:0000313" key="2">
    <source>
        <dbReference type="EMBL" id="MFC3965409.1"/>
    </source>
</evidence>
<dbReference type="InterPro" id="IPR009937">
    <property type="entry name" value="Phage_holin_3_6"/>
</dbReference>
<dbReference type="RefSeq" id="WP_378615154.1">
    <property type="nucleotide sequence ID" value="NZ_JBHSAX010000019.1"/>
</dbReference>
<sequence length="140" mass="14341">MTHAAHDRDGPADARTVSELVGTASEQLSRLVRDEIRLATLEMQEKGKRIGKGAGLAGAGTVLALYGVGALVAAAIIGLAEPLPAWAAALIVGVVLLVVAGILALAGKKNVQSATPPLPEAAVHGVQEDVATIKERSRRQ</sequence>
<keyword evidence="1" id="KW-0472">Membrane</keyword>
<proteinExistence type="predicted"/>
<protein>
    <submittedName>
        <fullName evidence="2">Phage holin family protein</fullName>
    </submittedName>
</protein>
<keyword evidence="1" id="KW-0812">Transmembrane</keyword>
<gene>
    <name evidence="2" type="ORF">ACFO0B_25755</name>
</gene>
<accession>A0ABV8E0C8</accession>
<dbReference type="Proteomes" id="UP001595696">
    <property type="component" value="Unassembled WGS sequence"/>
</dbReference>
<evidence type="ECO:0000256" key="1">
    <source>
        <dbReference type="SAM" id="Phobius"/>
    </source>
</evidence>
<keyword evidence="1" id="KW-1133">Transmembrane helix</keyword>
<feature type="transmembrane region" description="Helical" evidence="1">
    <location>
        <begin position="53"/>
        <end position="79"/>
    </location>
</feature>